<feature type="region of interest" description="Disordered" evidence="6">
    <location>
        <begin position="14"/>
        <end position="49"/>
    </location>
</feature>
<keyword evidence="2 5" id="KW-0812">Transmembrane</keyword>
<organism evidence="7 8">
    <name type="scientific">Gracilariopsis chorda</name>
    <dbReference type="NCBI Taxonomy" id="448386"/>
    <lineage>
        <taxon>Eukaryota</taxon>
        <taxon>Rhodophyta</taxon>
        <taxon>Florideophyceae</taxon>
        <taxon>Rhodymeniophycidae</taxon>
        <taxon>Gracilariales</taxon>
        <taxon>Gracilariaceae</taxon>
        <taxon>Gracilariopsis</taxon>
    </lineage>
</organism>
<gene>
    <name evidence="7" type="ORF">BWQ96_08099</name>
</gene>
<sequence>MSYGSAADEETALSYAEPRHAAASSAKSRSLPATMHADTPQNGSVDPQHSISTATQRVITYAQTTWRQCRPWKEFYSTRALSLPQFASLSDRVSVNLHVYRANYQVIVAFWIVGVLLRSIPSFLLAAVIFFAIERYIARRMLMNNNVLPARDKLVIALIVLLVIWLTDIGSFAVSALVLSAITVSIHATFHETDAVETEIATV</sequence>
<dbReference type="PANTHER" id="PTHR19317">
    <property type="entry name" value="PRENYLATED RAB ACCEPTOR 1-RELATED"/>
    <property type="match status" value="1"/>
</dbReference>
<evidence type="ECO:0000256" key="6">
    <source>
        <dbReference type="SAM" id="MobiDB-lite"/>
    </source>
</evidence>
<evidence type="ECO:0000313" key="8">
    <source>
        <dbReference type="Proteomes" id="UP000247409"/>
    </source>
</evidence>
<dbReference type="EMBL" id="NBIV01000174">
    <property type="protein sequence ID" value="PXF42179.1"/>
    <property type="molecule type" value="Genomic_DNA"/>
</dbReference>
<evidence type="ECO:0000256" key="5">
    <source>
        <dbReference type="RuleBase" id="RU363107"/>
    </source>
</evidence>
<reference evidence="7 8" key="1">
    <citation type="journal article" date="2018" name="Mol. Biol. Evol.">
        <title>Analysis of the draft genome of the red seaweed Gracilariopsis chorda provides insights into genome size evolution in Rhodophyta.</title>
        <authorList>
            <person name="Lee J."/>
            <person name="Yang E.C."/>
            <person name="Graf L."/>
            <person name="Yang J.H."/>
            <person name="Qiu H."/>
            <person name="Zel Zion U."/>
            <person name="Chan C.X."/>
            <person name="Stephens T.G."/>
            <person name="Weber A.P.M."/>
            <person name="Boo G.H."/>
            <person name="Boo S.M."/>
            <person name="Kim K.M."/>
            <person name="Shin Y."/>
            <person name="Jung M."/>
            <person name="Lee S.J."/>
            <person name="Yim H.S."/>
            <person name="Lee J.H."/>
            <person name="Bhattacharya D."/>
            <person name="Yoon H.S."/>
        </authorList>
    </citation>
    <scope>NUCLEOTIDE SEQUENCE [LARGE SCALE GENOMIC DNA]</scope>
    <source>
        <strain evidence="7 8">SKKU-2015</strain>
        <tissue evidence="7">Whole body</tissue>
    </source>
</reference>
<comment type="similarity">
    <text evidence="5">Belongs to the PRA1 family.</text>
</comment>
<feature type="transmembrane region" description="Helical" evidence="5">
    <location>
        <begin position="154"/>
        <end position="182"/>
    </location>
</feature>
<dbReference type="Pfam" id="PF03208">
    <property type="entry name" value="PRA1"/>
    <property type="match status" value="1"/>
</dbReference>
<feature type="compositionally biased region" description="Polar residues" evidence="6">
    <location>
        <begin position="39"/>
        <end position="49"/>
    </location>
</feature>
<dbReference type="InterPro" id="IPR004895">
    <property type="entry name" value="Prenylated_rab_accept_PRA1"/>
</dbReference>
<evidence type="ECO:0000256" key="2">
    <source>
        <dbReference type="ARBA" id="ARBA00022692"/>
    </source>
</evidence>
<name>A0A2V3IJE6_9FLOR</name>
<feature type="transmembrane region" description="Helical" evidence="5">
    <location>
        <begin position="108"/>
        <end position="133"/>
    </location>
</feature>
<evidence type="ECO:0000256" key="1">
    <source>
        <dbReference type="ARBA" id="ARBA00004141"/>
    </source>
</evidence>
<evidence type="ECO:0000313" key="7">
    <source>
        <dbReference type="EMBL" id="PXF42179.1"/>
    </source>
</evidence>
<dbReference type="AlphaFoldDB" id="A0A2V3IJE6"/>
<feature type="compositionally biased region" description="Low complexity" evidence="6">
    <location>
        <begin position="21"/>
        <end position="30"/>
    </location>
</feature>
<dbReference type="Proteomes" id="UP000247409">
    <property type="component" value="Unassembled WGS sequence"/>
</dbReference>
<comment type="subcellular location">
    <subcellularLocation>
        <location evidence="1 5">Membrane</location>
        <topology evidence="1 5">Multi-pass membrane protein</topology>
    </subcellularLocation>
</comment>
<dbReference type="PANTHER" id="PTHR19317:SF0">
    <property type="entry name" value="PRENYLATED RAB ACCEPTOR PROTEIN 1"/>
    <property type="match status" value="1"/>
</dbReference>
<comment type="caution">
    <text evidence="7">The sequence shown here is derived from an EMBL/GenBank/DDBJ whole genome shotgun (WGS) entry which is preliminary data.</text>
</comment>
<evidence type="ECO:0000256" key="4">
    <source>
        <dbReference type="ARBA" id="ARBA00023136"/>
    </source>
</evidence>
<keyword evidence="8" id="KW-1185">Reference proteome</keyword>
<keyword evidence="3 5" id="KW-1133">Transmembrane helix</keyword>
<dbReference type="GO" id="GO:0005794">
    <property type="term" value="C:Golgi apparatus"/>
    <property type="evidence" value="ECO:0007669"/>
    <property type="project" value="TreeGrafter"/>
</dbReference>
<accession>A0A2V3IJE6</accession>
<protein>
    <recommendedName>
        <fullName evidence="5">PRA1 family protein</fullName>
    </recommendedName>
</protein>
<evidence type="ECO:0000256" key="3">
    <source>
        <dbReference type="ARBA" id="ARBA00022989"/>
    </source>
</evidence>
<proteinExistence type="inferred from homology"/>
<keyword evidence="4 5" id="KW-0472">Membrane</keyword>
<dbReference type="GO" id="GO:0016020">
    <property type="term" value="C:membrane"/>
    <property type="evidence" value="ECO:0007669"/>
    <property type="project" value="UniProtKB-SubCell"/>
</dbReference>
<dbReference type="OrthoDB" id="10428563at2759"/>